<organism evidence="1 2">
    <name type="scientific">Forsythia ovata</name>
    <dbReference type="NCBI Taxonomy" id="205694"/>
    <lineage>
        <taxon>Eukaryota</taxon>
        <taxon>Viridiplantae</taxon>
        <taxon>Streptophyta</taxon>
        <taxon>Embryophyta</taxon>
        <taxon>Tracheophyta</taxon>
        <taxon>Spermatophyta</taxon>
        <taxon>Magnoliopsida</taxon>
        <taxon>eudicotyledons</taxon>
        <taxon>Gunneridae</taxon>
        <taxon>Pentapetalae</taxon>
        <taxon>asterids</taxon>
        <taxon>lamiids</taxon>
        <taxon>Lamiales</taxon>
        <taxon>Oleaceae</taxon>
        <taxon>Forsythieae</taxon>
        <taxon>Forsythia</taxon>
    </lineage>
</organism>
<keyword evidence="2" id="KW-1185">Reference proteome</keyword>
<reference evidence="2" key="1">
    <citation type="submission" date="2024-07" db="EMBL/GenBank/DDBJ databases">
        <title>Two chromosome-level genome assemblies of Korean endemic species Abeliophyllum distichum and Forsythia ovata (Oleaceae).</title>
        <authorList>
            <person name="Jang H."/>
        </authorList>
    </citation>
    <scope>NUCLEOTIDE SEQUENCE [LARGE SCALE GENOMIC DNA]</scope>
</reference>
<evidence type="ECO:0000313" key="1">
    <source>
        <dbReference type="EMBL" id="KAL2508634.1"/>
    </source>
</evidence>
<proteinExistence type="predicted"/>
<dbReference type="AlphaFoldDB" id="A0ABD1T7C6"/>
<gene>
    <name evidence="1" type="ORF">Fot_32281</name>
</gene>
<evidence type="ECO:0000313" key="2">
    <source>
        <dbReference type="Proteomes" id="UP001604277"/>
    </source>
</evidence>
<dbReference type="EMBL" id="JBFOLJ010000009">
    <property type="protein sequence ID" value="KAL2508634.1"/>
    <property type="molecule type" value="Genomic_DNA"/>
</dbReference>
<dbReference type="Proteomes" id="UP001604277">
    <property type="component" value="Unassembled WGS sequence"/>
</dbReference>
<comment type="caution">
    <text evidence="1">The sequence shown here is derived from an EMBL/GenBank/DDBJ whole genome shotgun (WGS) entry which is preliminary data.</text>
</comment>
<protein>
    <submittedName>
        <fullName evidence="1">Potassium transporter 5</fullName>
    </submittedName>
</protein>
<sequence>MVTMIKSMNQFKRQLVKNLKEFIRQENFILEGRSTEQMCEIVNIQHFGLLRNDDKARRSSSSAVHVKEALDNQIPSRISSSSIQSFNIAKSTNSSSRITPVPL</sequence>
<name>A0ABD1T7C6_9LAMI</name>
<accession>A0ABD1T7C6</accession>